<accession>A0ABR1BM96</accession>
<keyword evidence="2" id="KW-0472">Membrane</keyword>
<dbReference type="EMBL" id="JAVFWL010000001">
    <property type="protein sequence ID" value="KAK6726901.1"/>
    <property type="molecule type" value="Genomic_DNA"/>
</dbReference>
<name>A0ABR1BM96_NECAM</name>
<feature type="region of interest" description="Disordered" evidence="1">
    <location>
        <begin position="68"/>
        <end position="98"/>
    </location>
</feature>
<evidence type="ECO:0000256" key="2">
    <source>
        <dbReference type="SAM" id="Phobius"/>
    </source>
</evidence>
<keyword evidence="2" id="KW-1133">Transmembrane helix</keyword>
<sequence length="222" mass="24535">MEKEDEESDEDDAFLNSSLEIINGLSRGIEVSHLTEQLKKPTNSYDSAATDSIFNTLKILSKSSLNNTLASLSPSPSSSPTPDKLTDSPDNCLALDDFASGDQNERSRLSFSPTKQIGTFALAEEEQLRSIEAVVPRLALEFSPTTSVHHSPLSTLREDLAAHDSPRLHSSLSEFSSHCHQCHIRRNSLNPSDFLYLFLFGLGTALIFYYLYVPPLYKGPVI</sequence>
<keyword evidence="4" id="KW-1185">Reference proteome</keyword>
<gene>
    <name evidence="3" type="primary">Necator_chrI.g1036</name>
    <name evidence="3" type="ORF">RB195_004912</name>
</gene>
<proteinExistence type="predicted"/>
<organism evidence="3 4">
    <name type="scientific">Necator americanus</name>
    <name type="common">Human hookworm</name>
    <dbReference type="NCBI Taxonomy" id="51031"/>
    <lineage>
        <taxon>Eukaryota</taxon>
        <taxon>Metazoa</taxon>
        <taxon>Ecdysozoa</taxon>
        <taxon>Nematoda</taxon>
        <taxon>Chromadorea</taxon>
        <taxon>Rhabditida</taxon>
        <taxon>Rhabditina</taxon>
        <taxon>Rhabditomorpha</taxon>
        <taxon>Strongyloidea</taxon>
        <taxon>Ancylostomatidae</taxon>
        <taxon>Bunostominae</taxon>
        <taxon>Necator</taxon>
    </lineage>
</organism>
<feature type="compositionally biased region" description="Low complexity" evidence="1">
    <location>
        <begin position="68"/>
        <end position="83"/>
    </location>
</feature>
<comment type="caution">
    <text evidence="3">The sequence shown here is derived from an EMBL/GenBank/DDBJ whole genome shotgun (WGS) entry which is preliminary data.</text>
</comment>
<evidence type="ECO:0000313" key="3">
    <source>
        <dbReference type="EMBL" id="KAK6726901.1"/>
    </source>
</evidence>
<reference evidence="3 4" key="1">
    <citation type="submission" date="2023-08" db="EMBL/GenBank/DDBJ databases">
        <title>A Necator americanus chromosomal reference genome.</title>
        <authorList>
            <person name="Ilik V."/>
            <person name="Petrzelkova K.J."/>
            <person name="Pardy F."/>
            <person name="Fuh T."/>
            <person name="Niatou-Singa F.S."/>
            <person name="Gouil Q."/>
            <person name="Baker L."/>
            <person name="Ritchie M.E."/>
            <person name="Jex A.R."/>
            <person name="Gazzola D."/>
            <person name="Li H."/>
            <person name="Toshio Fujiwara R."/>
            <person name="Zhan B."/>
            <person name="Aroian R.V."/>
            <person name="Pafco B."/>
            <person name="Schwarz E.M."/>
        </authorList>
    </citation>
    <scope>NUCLEOTIDE SEQUENCE [LARGE SCALE GENOMIC DNA]</scope>
    <source>
        <strain evidence="3 4">Aroian</strain>
        <tissue evidence="3">Whole animal</tissue>
    </source>
</reference>
<protein>
    <submittedName>
        <fullName evidence="3">Uncharacterized protein</fullName>
    </submittedName>
</protein>
<dbReference type="Proteomes" id="UP001303046">
    <property type="component" value="Unassembled WGS sequence"/>
</dbReference>
<feature type="transmembrane region" description="Helical" evidence="2">
    <location>
        <begin position="194"/>
        <end position="212"/>
    </location>
</feature>
<evidence type="ECO:0000256" key="1">
    <source>
        <dbReference type="SAM" id="MobiDB-lite"/>
    </source>
</evidence>
<evidence type="ECO:0000313" key="4">
    <source>
        <dbReference type="Proteomes" id="UP001303046"/>
    </source>
</evidence>
<keyword evidence="2" id="KW-0812">Transmembrane</keyword>